<evidence type="ECO:0000313" key="2">
    <source>
        <dbReference type="EMBL" id="VDL96725.1"/>
    </source>
</evidence>
<evidence type="ECO:0000313" key="4">
    <source>
        <dbReference type="WBParaSite" id="SSLN_0001074301-mRNA-1"/>
    </source>
</evidence>
<reference evidence="4" key="1">
    <citation type="submission" date="2016-06" db="UniProtKB">
        <authorList>
            <consortium name="WormBaseParasite"/>
        </authorList>
    </citation>
    <scope>IDENTIFICATION</scope>
</reference>
<evidence type="ECO:0000313" key="3">
    <source>
        <dbReference type="Proteomes" id="UP000275846"/>
    </source>
</evidence>
<evidence type="ECO:0000256" key="1">
    <source>
        <dbReference type="SAM" id="MobiDB-lite"/>
    </source>
</evidence>
<organism evidence="4">
    <name type="scientific">Schistocephalus solidus</name>
    <name type="common">Tapeworm</name>
    <dbReference type="NCBI Taxonomy" id="70667"/>
    <lineage>
        <taxon>Eukaryota</taxon>
        <taxon>Metazoa</taxon>
        <taxon>Spiralia</taxon>
        <taxon>Lophotrochozoa</taxon>
        <taxon>Platyhelminthes</taxon>
        <taxon>Cestoda</taxon>
        <taxon>Eucestoda</taxon>
        <taxon>Diphyllobothriidea</taxon>
        <taxon>Diphyllobothriidae</taxon>
        <taxon>Schistocephalus</taxon>
    </lineage>
</organism>
<dbReference type="OrthoDB" id="10422530at2759"/>
<dbReference type="EMBL" id="UYSU01035809">
    <property type="protein sequence ID" value="VDL96725.1"/>
    <property type="molecule type" value="Genomic_DNA"/>
</dbReference>
<protein>
    <submittedName>
        <fullName evidence="2 4">Uncharacterized protein</fullName>
    </submittedName>
</protein>
<dbReference type="AlphaFoldDB" id="A0A183T1J2"/>
<feature type="compositionally biased region" description="Polar residues" evidence="1">
    <location>
        <begin position="47"/>
        <end position="60"/>
    </location>
</feature>
<reference evidence="2 3" key="2">
    <citation type="submission" date="2018-11" db="EMBL/GenBank/DDBJ databases">
        <authorList>
            <consortium name="Pathogen Informatics"/>
        </authorList>
    </citation>
    <scope>NUCLEOTIDE SEQUENCE [LARGE SCALE GENOMIC DNA]</scope>
    <source>
        <strain evidence="2 3">NST_G2</strain>
    </source>
</reference>
<proteinExistence type="predicted"/>
<dbReference type="Proteomes" id="UP000275846">
    <property type="component" value="Unassembled WGS sequence"/>
</dbReference>
<name>A0A183T1J2_SCHSO</name>
<feature type="compositionally biased region" description="Polar residues" evidence="1">
    <location>
        <begin position="1"/>
        <end position="16"/>
    </location>
</feature>
<accession>A0A183T1J2</accession>
<keyword evidence="3" id="KW-1185">Reference proteome</keyword>
<dbReference type="WBParaSite" id="SSLN_0001074301-mRNA-1">
    <property type="protein sequence ID" value="SSLN_0001074301-mRNA-1"/>
    <property type="gene ID" value="SSLN_0001074301"/>
</dbReference>
<sequence>MDWSNTTCTHNQQNNEDYCGDQAAEAAREGPIKHPKSSPSARVPQHCDSNTQWQPEATNENSEEAVRQRGYGTGVRGGKKVDVEKMYTEYMDTVRVNRRTGGILRREDHWPPQTATLSPTPEFYDQREDWANVPRALRPTGKVSHVCLQPNHLINSKAFQCLLYKNREELDYAQHHLQLLNHAFVVMGPFHGSPAAYTEDSENYRPTERPSVHHQRDFRSFAENQLGEVMKALVTSARYKTRGHRPYDPWGLDSESPPPEMLLNTARAARGRRNIRIC</sequence>
<feature type="region of interest" description="Disordered" evidence="1">
    <location>
        <begin position="1"/>
        <end position="77"/>
    </location>
</feature>
<gene>
    <name evidence="2" type="ORF">SSLN_LOCUS10340</name>
</gene>